<evidence type="ECO:0000259" key="5">
    <source>
        <dbReference type="PROSITE" id="PS01124"/>
    </source>
</evidence>
<dbReference type="InterPro" id="IPR018062">
    <property type="entry name" value="HTH_AraC-typ_CS"/>
</dbReference>
<gene>
    <name evidence="6" type="ORF">QEH52_01375</name>
</gene>
<dbReference type="InterPro" id="IPR020449">
    <property type="entry name" value="Tscrpt_reg_AraC-type_HTH"/>
</dbReference>
<evidence type="ECO:0000256" key="2">
    <source>
        <dbReference type="ARBA" id="ARBA00023125"/>
    </source>
</evidence>
<keyword evidence="3" id="KW-0010">Activator</keyword>
<keyword evidence="1" id="KW-0805">Transcription regulation</keyword>
<dbReference type="Gene3D" id="2.60.120.280">
    <property type="entry name" value="Regulatory protein AraC"/>
    <property type="match status" value="1"/>
</dbReference>
<dbReference type="InterPro" id="IPR050204">
    <property type="entry name" value="AraC_XylS_family_regulators"/>
</dbReference>
<sequence>MQSYSRYFPSDPAASGWGWRILDTGRQQIAPQAKYPDAEHPLSYLFDSNGRRSLDEFQIVFIEAGSGVFESENVSMTKVTSGTALLIFPGEWHRYQPDANTGWRESWVGFRGADATRVMHQFFQSKQAVLKPRHSQEIVELFDRLLHWSQQDIVGRDQIAASHISLILAFLKAESPERTQPQCSDAAIVQAAKAAMLQQLNQRSDLEALAQKLGCSYSRFRFAFKRETGYPPREFENQIRLNRSRDLLLHNHLSVSETADTLGYSSVYYFSRAFKRAFGSSPQQWLKEQSELGMKQNLT</sequence>
<keyword evidence="7" id="KW-1185">Reference proteome</keyword>
<evidence type="ECO:0000256" key="4">
    <source>
        <dbReference type="ARBA" id="ARBA00023163"/>
    </source>
</evidence>
<dbReference type="InterPro" id="IPR009057">
    <property type="entry name" value="Homeodomain-like_sf"/>
</dbReference>
<dbReference type="PANTHER" id="PTHR46796">
    <property type="entry name" value="HTH-TYPE TRANSCRIPTIONAL ACTIVATOR RHAS-RELATED"/>
    <property type="match status" value="1"/>
</dbReference>
<evidence type="ECO:0000256" key="3">
    <source>
        <dbReference type="ARBA" id="ARBA00023159"/>
    </source>
</evidence>
<keyword evidence="4" id="KW-0804">Transcription</keyword>
<dbReference type="SMART" id="SM00342">
    <property type="entry name" value="HTH_ARAC"/>
    <property type="match status" value="1"/>
</dbReference>
<dbReference type="PROSITE" id="PS00041">
    <property type="entry name" value="HTH_ARAC_FAMILY_1"/>
    <property type="match status" value="1"/>
</dbReference>
<dbReference type="Proteomes" id="UP001225316">
    <property type="component" value="Unassembled WGS sequence"/>
</dbReference>
<proteinExistence type="predicted"/>
<protein>
    <submittedName>
        <fullName evidence="6">AraC family transcriptional regulator</fullName>
    </submittedName>
</protein>
<evidence type="ECO:0000256" key="1">
    <source>
        <dbReference type="ARBA" id="ARBA00023015"/>
    </source>
</evidence>
<dbReference type="Gene3D" id="1.10.10.60">
    <property type="entry name" value="Homeodomain-like"/>
    <property type="match status" value="2"/>
</dbReference>
<dbReference type="PROSITE" id="PS01124">
    <property type="entry name" value="HTH_ARAC_FAMILY_2"/>
    <property type="match status" value="1"/>
</dbReference>
<accession>A0ABU1APP0</accession>
<comment type="caution">
    <text evidence="6">The sequence shown here is derived from an EMBL/GenBank/DDBJ whole genome shotgun (WGS) entry which is preliminary data.</text>
</comment>
<feature type="domain" description="HTH araC/xylS-type" evidence="5">
    <location>
        <begin position="190"/>
        <end position="288"/>
    </location>
</feature>
<dbReference type="InterPro" id="IPR037923">
    <property type="entry name" value="HTH-like"/>
</dbReference>
<dbReference type="Pfam" id="PF02311">
    <property type="entry name" value="AraC_binding"/>
    <property type="match status" value="1"/>
</dbReference>
<organism evidence="6 7">
    <name type="scientific">Thalassobacterium maritimum</name>
    <dbReference type="NCBI Taxonomy" id="3041265"/>
    <lineage>
        <taxon>Bacteria</taxon>
        <taxon>Pseudomonadati</taxon>
        <taxon>Verrucomicrobiota</taxon>
        <taxon>Opitutia</taxon>
        <taxon>Puniceicoccales</taxon>
        <taxon>Coraliomargaritaceae</taxon>
        <taxon>Thalassobacterium</taxon>
    </lineage>
</organism>
<dbReference type="EMBL" id="JARXHW010000002">
    <property type="protein sequence ID" value="MDQ8206142.1"/>
    <property type="molecule type" value="Genomic_DNA"/>
</dbReference>
<dbReference type="Pfam" id="PF12833">
    <property type="entry name" value="HTH_18"/>
    <property type="match status" value="1"/>
</dbReference>
<evidence type="ECO:0000313" key="7">
    <source>
        <dbReference type="Proteomes" id="UP001225316"/>
    </source>
</evidence>
<dbReference type="InterPro" id="IPR003313">
    <property type="entry name" value="AraC-bd"/>
</dbReference>
<dbReference type="PRINTS" id="PR00032">
    <property type="entry name" value="HTHARAC"/>
</dbReference>
<keyword evidence="2" id="KW-0238">DNA-binding</keyword>
<dbReference type="SUPFAM" id="SSF46689">
    <property type="entry name" value="Homeodomain-like"/>
    <property type="match status" value="2"/>
</dbReference>
<name>A0ABU1APP0_9BACT</name>
<reference evidence="6 7" key="1">
    <citation type="submission" date="2023-04" db="EMBL/GenBank/DDBJ databases">
        <title>A novel bacteria isolated from coastal sediment.</title>
        <authorList>
            <person name="Liu X.-J."/>
            <person name="Du Z.-J."/>
        </authorList>
    </citation>
    <scope>NUCLEOTIDE SEQUENCE [LARGE SCALE GENOMIC DNA]</scope>
    <source>
        <strain evidence="6 7">SDUM461003</strain>
    </source>
</reference>
<dbReference type="SUPFAM" id="SSF51215">
    <property type="entry name" value="Regulatory protein AraC"/>
    <property type="match status" value="1"/>
</dbReference>
<dbReference type="RefSeq" id="WP_308948139.1">
    <property type="nucleotide sequence ID" value="NZ_JARXHW010000002.1"/>
</dbReference>
<dbReference type="InterPro" id="IPR018060">
    <property type="entry name" value="HTH_AraC"/>
</dbReference>
<evidence type="ECO:0000313" key="6">
    <source>
        <dbReference type="EMBL" id="MDQ8206142.1"/>
    </source>
</evidence>